<dbReference type="PROSITE" id="PS50943">
    <property type="entry name" value="HTH_CROC1"/>
    <property type="match status" value="1"/>
</dbReference>
<keyword evidence="1" id="KW-0805">Transcription regulation</keyword>
<dbReference type="CDD" id="cd06529">
    <property type="entry name" value="S24_LexA-like"/>
    <property type="match status" value="1"/>
</dbReference>
<dbReference type="SUPFAM" id="SSF47413">
    <property type="entry name" value="lambda repressor-like DNA-binding domains"/>
    <property type="match status" value="1"/>
</dbReference>
<dbReference type="InterPro" id="IPR036286">
    <property type="entry name" value="LexA/Signal_pep-like_sf"/>
</dbReference>
<dbReference type="InterPro" id="IPR039418">
    <property type="entry name" value="LexA-like"/>
</dbReference>
<accession>A0A162U1T9</accession>
<gene>
    <name evidence="5" type="ORF">J7561_00580</name>
</gene>
<dbReference type="Gene3D" id="1.10.260.40">
    <property type="entry name" value="lambda repressor-like DNA-binding domains"/>
    <property type="match status" value="1"/>
</dbReference>
<proteinExistence type="predicted"/>
<keyword evidence="2" id="KW-0238">DNA-binding</keyword>
<dbReference type="RefSeq" id="WP_018121949.1">
    <property type="nucleotide sequence ID" value="NZ_CP115969.1"/>
</dbReference>
<dbReference type="Gene3D" id="2.10.109.10">
    <property type="entry name" value="Umud Fragment, subunit A"/>
    <property type="match status" value="1"/>
</dbReference>
<reference evidence="5" key="1">
    <citation type="submission" date="2021-03" db="EMBL/GenBank/DDBJ databases">
        <title>Identification and antibiotic profiling of Wohlfahrtiimonas chitiniclastica, an underestimated human pathogen.</title>
        <authorList>
            <person name="Kopf A."/>
            <person name="Bunk B."/>
            <person name="Coldewey S."/>
            <person name="Gunzer F."/>
            <person name="Riedel T."/>
            <person name="Schroettner P."/>
        </authorList>
    </citation>
    <scope>NUCLEOTIDE SEQUENCE</scope>
    <source>
        <strain evidence="5">DSM 100917</strain>
    </source>
</reference>
<dbReference type="AlphaFoldDB" id="A0A162U1T9"/>
<feature type="domain" description="HTH cro/C1-type" evidence="4">
    <location>
        <begin position="8"/>
        <end position="61"/>
    </location>
</feature>
<evidence type="ECO:0000256" key="3">
    <source>
        <dbReference type="ARBA" id="ARBA00023163"/>
    </source>
</evidence>
<name>A0A162U1T9_9GAMM</name>
<sequence length="213" mass="24081">MQNIADRINLLIDERKISQEILAHDVGISQAAISKICQGRTKRSRYLPQIANYFNVPEHWLLFGEEQFSSKAPTEDDDDVLIPFYKDVQLSAGHGATELDDYEGRTIRFSRSMLREGNVSPKDAICVTVKGDSMEPVFKNGSTVGIDLTHQKIIDGDVYAINNDGLLQMKKLKHKTGSLITVESYNREEYPAFDVPLEQITVIGRVFWYATLL</sequence>
<dbReference type="EMBL" id="JAGIBU010000001">
    <property type="protein sequence ID" value="MBS7823697.1"/>
    <property type="molecule type" value="Genomic_DNA"/>
</dbReference>
<evidence type="ECO:0000313" key="5">
    <source>
        <dbReference type="EMBL" id="MBS7823697.1"/>
    </source>
</evidence>
<dbReference type="PANTHER" id="PTHR40661">
    <property type="match status" value="1"/>
</dbReference>
<dbReference type="SMART" id="SM00530">
    <property type="entry name" value="HTH_XRE"/>
    <property type="match status" value="1"/>
</dbReference>
<evidence type="ECO:0000256" key="1">
    <source>
        <dbReference type="ARBA" id="ARBA00023015"/>
    </source>
</evidence>
<dbReference type="InterPro" id="IPR010982">
    <property type="entry name" value="Lambda_DNA-bd_dom_sf"/>
</dbReference>
<dbReference type="Proteomes" id="UP000680020">
    <property type="component" value="Unassembled WGS sequence"/>
</dbReference>
<dbReference type="InterPro" id="IPR015927">
    <property type="entry name" value="Peptidase_S24_S26A/B/C"/>
</dbReference>
<evidence type="ECO:0000256" key="2">
    <source>
        <dbReference type="ARBA" id="ARBA00023125"/>
    </source>
</evidence>
<evidence type="ECO:0000259" key="4">
    <source>
        <dbReference type="PROSITE" id="PS50943"/>
    </source>
</evidence>
<dbReference type="GO" id="GO:0003677">
    <property type="term" value="F:DNA binding"/>
    <property type="evidence" value="ECO:0007669"/>
    <property type="project" value="UniProtKB-KW"/>
</dbReference>
<protein>
    <submittedName>
        <fullName evidence="5">Helix-turn-helix transcriptional regulator</fullName>
    </submittedName>
</protein>
<evidence type="ECO:0000313" key="6">
    <source>
        <dbReference type="Proteomes" id="UP000680020"/>
    </source>
</evidence>
<dbReference type="CDD" id="cd00093">
    <property type="entry name" value="HTH_XRE"/>
    <property type="match status" value="1"/>
</dbReference>
<dbReference type="GeneID" id="58263270"/>
<organism evidence="5 6">
    <name type="scientific">Wohlfahrtiimonas chitiniclastica</name>
    <dbReference type="NCBI Taxonomy" id="400946"/>
    <lineage>
        <taxon>Bacteria</taxon>
        <taxon>Pseudomonadati</taxon>
        <taxon>Pseudomonadota</taxon>
        <taxon>Gammaproteobacteria</taxon>
        <taxon>Cardiobacteriales</taxon>
        <taxon>Ignatzschineriaceae</taxon>
        <taxon>Wohlfahrtiimonas</taxon>
    </lineage>
</organism>
<dbReference type="Pfam" id="PF00717">
    <property type="entry name" value="Peptidase_S24"/>
    <property type="match status" value="1"/>
</dbReference>
<dbReference type="SUPFAM" id="SSF51306">
    <property type="entry name" value="LexA/Signal peptidase"/>
    <property type="match status" value="1"/>
</dbReference>
<dbReference type="Pfam" id="PF12844">
    <property type="entry name" value="HTH_19"/>
    <property type="match status" value="1"/>
</dbReference>
<comment type="caution">
    <text evidence="5">The sequence shown here is derived from an EMBL/GenBank/DDBJ whole genome shotgun (WGS) entry which is preliminary data.</text>
</comment>
<dbReference type="InterPro" id="IPR001387">
    <property type="entry name" value="Cro/C1-type_HTH"/>
</dbReference>
<dbReference type="PANTHER" id="PTHR40661:SF2">
    <property type="entry name" value="HTH-TYPE TRANSCRIPTIONAL REGULATOR PRTR"/>
    <property type="match status" value="1"/>
</dbReference>
<keyword evidence="3" id="KW-0804">Transcription</keyword>